<dbReference type="EMBL" id="KN660071">
    <property type="protein sequence ID" value="KHN17970.1"/>
    <property type="molecule type" value="Genomic_DNA"/>
</dbReference>
<proteinExistence type="predicted"/>
<dbReference type="InterPro" id="IPR011990">
    <property type="entry name" value="TPR-like_helical_dom_sf"/>
</dbReference>
<evidence type="ECO:0000256" key="1">
    <source>
        <dbReference type="ARBA" id="ARBA00022737"/>
    </source>
</evidence>
<keyword evidence="1" id="KW-0677">Repeat</keyword>
<sequence>MVLAHKPFDRHTLPVVLKSCAGLSALRLGQQVHGAVLVNGFGLDLANSNALMNMYGKGGHLVCARKVFDRMWKRNEIAFSTMMAGYGMHGKCGESWGFIDKGREYFEMMEMRFGVKPGLQHYTCMVDMLGRVEQVEEAEKLILRMEVKPDEAFVGCLVGSM</sequence>
<protein>
    <submittedName>
        <fullName evidence="2">Pentatricopeptide repeat-containing protein</fullName>
        <ecNumber evidence="2">3.4.24.-</ecNumber>
        <ecNumber evidence="2">3.6.4.3</ecNumber>
    </submittedName>
</protein>
<organism evidence="2">
    <name type="scientific">Glycine soja</name>
    <name type="common">Wild soybean</name>
    <dbReference type="NCBI Taxonomy" id="3848"/>
    <lineage>
        <taxon>Eukaryota</taxon>
        <taxon>Viridiplantae</taxon>
        <taxon>Streptophyta</taxon>
        <taxon>Embryophyta</taxon>
        <taxon>Tracheophyta</taxon>
        <taxon>Spermatophyta</taxon>
        <taxon>Magnoliopsida</taxon>
        <taxon>eudicotyledons</taxon>
        <taxon>Gunneridae</taxon>
        <taxon>Pentapetalae</taxon>
        <taxon>rosids</taxon>
        <taxon>fabids</taxon>
        <taxon>Fabales</taxon>
        <taxon>Fabaceae</taxon>
        <taxon>Papilionoideae</taxon>
        <taxon>50 kb inversion clade</taxon>
        <taxon>NPAAA clade</taxon>
        <taxon>indigoferoid/millettioid clade</taxon>
        <taxon>Phaseoleae</taxon>
        <taxon>Glycine</taxon>
        <taxon>Glycine subgen. Soja</taxon>
    </lineage>
</organism>
<dbReference type="InterPro" id="IPR046960">
    <property type="entry name" value="PPR_At4g14850-like_plant"/>
</dbReference>
<reference evidence="2" key="1">
    <citation type="submission" date="2014-07" db="EMBL/GenBank/DDBJ databases">
        <title>Identification of a novel salt tolerance gene in wild soybean by whole-genome sequencing.</title>
        <authorList>
            <person name="Lam H.-M."/>
            <person name="Qi X."/>
            <person name="Li M.-W."/>
            <person name="Liu X."/>
            <person name="Xie M."/>
            <person name="Ni M."/>
            <person name="Xu X."/>
        </authorList>
    </citation>
    <scope>NUCLEOTIDE SEQUENCE [LARGE SCALE GENOMIC DNA]</scope>
    <source>
        <tissue evidence="2">Root</tissue>
    </source>
</reference>
<accession>A0A0B2Q9M3</accession>
<name>A0A0B2Q9M3_GLYSO</name>
<dbReference type="AlphaFoldDB" id="A0A0B2Q9M3"/>
<dbReference type="GO" id="GO:0003723">
    <property type="term" value="F:RNA binding"/>
    <property type="evidence" value="ECO:0007669"/>
    <property type="project" value="InterPro"/>
</dbReference>
<dbReference type="Gene3D" id="1.25.40.10">
    <property type="entry name" value="Tetratricopeptide repeat domain"/>
    <property type="match status" value="2"/>
</dbReference>
<dbReference type="Pfam" id="PF01535">
    <property type="entry name" value="PPR"/>
    <property type="match status" value="3"/>
</dbReference>
<dbReference type="InterPro" id="IPR002885">
    <property type="entry name" value="PPR_rpt"/>
</dbReference>
<dbReference type="GO" id="GO:0016787">
    <property type="term" value="F:hydrolase activity"/>
    <property type="evidence" value="ECO:0007669"/>
    <property type="project" value="UniProtKB-KW"/>
</dbReference>
<evidence type="ECO:0000313" key="2">
    <source>
        <dbReference type="EMBL" id="KHN17970.1"/>
    </source>
</evidence>
<gene>
    <name evidence="2" type="ORF">glysoja_035056</name>
</gene>
<dbReference type="NCBIfam" id="TIGR00756">
    <property type="entry name" value="PPR"/>
    <property type="match status" value="2"/>
</dbReference>
<dbReference type="EC" id="3.4.24.-" evidence="2"/>
<dbReference type="EC" id="3.6.4.3" evidence="2"/>
<dbReference type="Proteomes" id="UP000053555">
    <property type="component" value="Unassembled WGS sequence"/>
</dbReference>
<keyword evidence="2" id="KW-0378">Hydrolase</keyword>
<dbReference type="PANTHER" id="PTHR47926">
    <property type="entry name" value="PENTATRICOPEPTIDE REPEAT-CONTAINING PROTEIN"/>
    <property type="match status" value="1"/>
</dbReference>
<dbReference type="GO" id="GO:0009451">
    <property type="term" value="P:RNA modification"/>
    <property type="evidence" value="ECO:0007669"/>
    <property type="project" value="InterPro"/>
</dbReference>